<dbReference type="InterPro" id="IPR036366">
    <property type="entry name" value="PGBDSf"/>
</dbReference>
<keyword evidence="3" id="KW-1185">Reference proteome</keyword>
<evidence type="ECO:0000259" key="1">
    <source>
        <dbReference type="Pfam" id="PF01471"/>
    </source>
</evidence>
<dbReference type="SUPFAM" id="SSF47090">
    <property type="entry name" value="PGBD-like"/>
    <property type="match status" value="4"/>
</dbReference>
<feature type="domain" description="Peptidoglycan binding-like" evidence="1">
    <location>
        <begin position="238"/>
        <end position="287"/>
    </location>
</feature>
<dbReference type="AlphaFoldDB" id="A0A8J7YXM7"/>
<protein>
    <recommendedName>
        <fullName evidence="1">Peptidoglycan binding-like domain-containing protein</fullName>
    </recommendedName>
</protein>
<comment type="caution">
    <text evidence="2">The sequence shown here is derived from an EMBL/GenBank/DDBJ whole genome shotgun (WGS) entry which is preliminary data.</text>
</comment>
<evidence type="ECO:0000313" key="3">
    <source>
        <dbReference type="Proteomes" id="UP000646053"/>
    </source>
</evidence>
<organism evidence="2 3">
    <name type="scientific">Myxacorys almedinensis A</name>
    <dbReference type="NCBI Taxonomy" id="2690445"/>
    <lineage>
        <taxon>Bacteria</taxon>
        <taxon>Bacillati</taxon>
        <taxon>Cyanobacteriota</taxon>
        <taxon>Cyanophyceae</taxon>
        <taxon>Leptolyngbyales</taxon>
        <taxon>Leptolyngbyaceae</taxon>
        <taxon>Myxacorys</taxon>
        <taxon>Myxacorys almedinensis</taxon>
    </lineage>
</organism>
<dbReference type="InterPro" id="IPR002477">
    <property type="entry name" value="Peptidoglycan-bd-like"/>
</dbReference>
<dbReference type="EMBL" id="WVIE01000004">
    <property type="protein sequence ID" value="NDJ16492.1"/>
    <property type="molecule type" value="Genomic_DNA"/>
</dbReference>
<dbReference type="Pfam" id="PF01471">
    <property type="entry name" value="PG_binding_1"/>
    <property type="match status" value="4"/>
</dbReference>
<dbReference type="RefSeq" id="WP_162422021.1">
    <property type="nucleotide sequence ID" value="NZ_WVIE01000004.1"/>
</dbReference>
<dbReference type="Proteomes" id="UP000646053">
    <property type="component" value="Unassembled WGS sequence"/>
</dbReference>
<feature type="domain" description="Peptidoglycan binding-like" evidence="1">
    <location>
        <begin position="184"/>
        <end position="234"/>
    </location>
</feature>
<gene>
    <name evidence="2" type="ORF">GS601_04165</name>
</gene>
<dbReference type="Gene3D" id="1.10.101.10">
    <property type="entry name" value="PGBD-like superfamily/PGBD"/>
    <property type="match status" value="3"/>
</dbReference>
<accession>A0A8J7YXM7</accession>
<dbReference type="InterPro" id="IPR036365">
    <property type="entry name" value="PGBD-like_sf"/>
</dbReference>
<reference evidence="2" key="1">
    <citation type="submission" date="2019-12" db="EMBL/GenBank/DDBJ databases">
        <title>High-Quality draft genome sequences of three cyanobacteria isolated from the limestone walls of the Old Cathedral of Coimbra.</title>
        <authorList>
            <person name="Tiago I."/>
            <person name="Soares F."/>
            <person name="Portugal A."/>
        </authorList>
    </citation>
    <scope>NUCLEOTIDE SEQUENCE</scope>
    <source>
        <strain evidence="2">A</strain>
    </source>
</reference>
<feature type="domain" description="Peptidoglycan binding-like" evidence="1">
    <location>
        <begin position="48"/>
        <end position="90"/>
    </location>
</feature>
<feature type="domain" description="Peptidoglycan binding-like" evidence="1">
    <location>
        <begin position="95"/>
        <end position="150"/>
    </location>
</feature>
<proteinExistence type="predicted"/>
<evidence type="ECO:0000313" key="2">
    <source>
        <dbReference type="EMBL" id="NDJ16492.1"/>
    </source>
</evidence>
<sequence length="299" mass="32647">MWNGSTNAVAALLGGALLWSLAEPIAIYQPAWAARTQDYTPDQFISVLNGLGYPVTLTTVFNSPVVQQSIRDFQLQYRLPVDGTLNPPTQDIAADLVRKLQTDLNRVVKLENPLPASQFYGRQTEAAVRLFQQQNKLPETGIATLETRQRINDILNDALPRPGQGSSPGGSSGGAVQGIYTEAQLRSLLLGFGYDVNPQQPLNGTSAVRAIQDIQFLYGLPQTGQADQRTQEIMATLVKNLRNSLKVVLRSNLPITQFYDAQAQAAVREFQTRYGLAVNGSANLAVRSQIDAAARRVNP</sequence>
<name>A0A8J7YXM7_9CYAN</name>